<name>A0ABV2JM45_9STRE</name>
<sequence length="250" mass="27623">MKNKGYQIVCIVVLFVLALTSMVVVVTDKKSQRQASSVSKTSQSTRTSSTSSSQQADLPAVSSSDWELLLVNREHVRAELNPQLAEVSGIPVDARIAENVTKFLAAAQAIDPNEHLISGYRSVAYQETIYNSYIQQEMAADTSLSREAAEAKVQTYSQPAGASEHMTGLAIDMSTVNSLNESDPQIASQVQQIAPEYGFVLRFQEGKTESTGVGYEDWHYRYVGVESAKYMTEHQLSLEEYVALLQKNRK</sequence>
<feature type="region of interest" description="Disordered" evidence="1">
    <location>
        <begin position="34"/>
        <end position="58"/>
    </location>
</feature>
<evidence type="ECO:0000259" key="3">
    <source>
        <dbReference type="Pfam" id="PF02557"/>
    </source>
</evidence>
<organism evidence="4 5">
    <name type="scientific">Streptococcus gallinaceus</name>
    <dbReference type="NCBI Taxonomy" id="165758"/>
    <lineage>
        <taxon>Bacteria</taxon>
        <taxon>Bacillati</taxon>
        <taxon>Bacillota</taxon>
        <taxon>Bacilli</taxon>
        <taxon>Lactobacillales</taxon>
        <taxon>Streptococcaceae</taxon>
        <taxon>Streptococcus</taxon>
    </lineage>
</organism>
<feature type="domain" description="D-alanyl-D-alanine carboxypeptidase-like core" evidence="3">
    <location>
        <begin position="92"/>
        <end position="224"/>
    </location>
</feature>
<keyword evidence="4" id="KW-0121">Carboxypeptidase</keyword>
<comment type="caution">
    <text evidence="4">The sequence shown here is derived from an EMBL/GenBank/DDBJ whole genome shotgun (WGS) entry which is preliminary data.</text>
</comment>
<keyword evidence="4" id="KW-0378">Hydrolase</keyword>
<dbReference type="InterPro" id="IPR003709">
    <property type="entry name" value="VanY-like_core_dom"/>
</dbReference>
<evidence type="ECO:0000256" key="2">
    <source>
        <dbReference type="SAM" id="Phobius"/>
    </source>
</evidence>
<evidence type="ECO:0000313" key="4">
    <source>
        <dbReference type="EMBL" id="MET3644742.1"/>
    </source>
</evidence>
<dbReference type="InterPro" id="IPR009045">
    <property type="entry name" value="Zn_M74/Hedgehog-like"/>
</dbReference>
<proteinExistence type="predicted"/>
<keyword evidence="2" id="KW-0812">Transmembrane</keyword>
<evidence type="ECO:0000256" key="1">
    <source>
        <dbReference type="SAM" id="MobiDB-lite"/>
    </source>
</evidence>
<dbReference type="CDD" id="cd14852">
    <property type="entry name" value="LD-carboxypeptidase"/>
    <property type="match status" value="1"/>
</dbReference>
<dbReference type="Pfam" id="PF02557">
    <property type="entry name" value="VanY"/>
    <property type="match status" value="1"/>
</dbReference>
<dbReference type="Gene3D" id="3.30.1380.10">
    <property type="match status" value="1"/>
</dbReference>
<dbReference type="InterPro" id="IPR052179">
    <property type="entry name" value="DD-CPase-like"/>
</dbReference>
<accession>A0ABV2JM45</accession>
<reference evidence="4 5" key="1">
    <citation type="submission" date="2024-06" db="EMBL/GenBank/DDBJ databases">
        <title>Genomic Encyclopedia of Type Strains, Phase IV (KMG-IV): sequencing the most valuable type-strain genomes for metagenomic binning, comparative biology and taxonomic classification.</title>
        <authorList>
            <person name="Goeker M."/>
        </authorList>
    </citation>
    <scope>NUCLEOTIDE SEQUENCE [LARGE SCALE GENOMIC DNA]</scope>
    <source>
        <strain evidence="4 5">DSM 15349</strain>
    </source>
</reference>
<dbReference type="SUPFAM" id="SSF55166">
    <property type="entry name" value="Hedgehog/DD-peptidase"/>
    <property type="match status" value="1"/>
</dbReference>
<keyword evidence="2" id="KW-1133">Transmembrane helix</keyword>
<dbReference type="PANTHER" id="PTHR34385:SF1">
    <property type="entry name" value="PEPTIDOGLYCAN L-ALANYL-D-GLUTAMATE ENDOPEPTIDASE CWLK"/>
    <property type="match status" value="1"/>
</dbReference>
<feature type="compositionally biased region" description="Low complexity" evidence="1">
    <location>
        <begin position="34"/>
        <end position="55"/>
    </location>
</feature>
<keyword evidence="5" id="KW-1185">Reference proteome</keyword>
<keyword evidence="4" id="KW-0645">Protease</keyword>
<dbReference type="Proteomes" id="UP001549055">
    <property type="component" value="Unassembled WGS sequence"/>
</dbReference>
<gene>
    <name evidence="4" type="ORF">ABID27_001369</name>
</gene>
<keyword evidence="2" id="KW-0472">Membrane</keyword>
<dbReference type="RefSeq" id="WP_253365006.1">
    <property type="nucleotide sequence ID" value="NZ_JBEPMK010000004.1"/>
</dbReference>
<protein>
    <submittedName>
        <fullName evidence="4">D-alanyl-D-alanine carboxypeptidase</fullName>
        <ecNumber evidence="4">3.4.16.4</ecNumber>
    </submittedName>
</protein>
<feature type="transmembrane region" description="Helical" evidence="2">
    <location>
        <begin position="6"/>
        <end position="26"/>
    </location>
</feature>
<dbReference type="PANTHER" id="PTHR34385">
    <property type="entry name" value="D-ALANYL-D-ALANINE CARBOXYPEPTIDASE"/>
    <property type="match status" value="1"/>
</dbReference>
<dbReference type="EMBL" id="JBEPMK010000004">
    <property type="protein sequence ID" value="MET3644742.1"/>
    <property type="molecule type" value="Genomic_DNA"/>
</dbReference>
<evidence type="ECO:0000313" key="5">
    <source>
        <dbReference type="Proteomes" id="UP001549055"/>
    </source>
</evidence>
<dbReference type="EC" id="3.4.16.4" evidence="4"/>
<dbReference type="InterPro" id="IPR058193">
    <property type="entry name" value="VanY/YodJ_core_dom"/>
</dbReference>
<dbReference type="GO" id="GO:0009002">
    <property type="term" value="F:serine-type D-Ala-D-Ala carboxypeptidase activity"/>
    <property type="evidence" value="ECO:0007669"/>
    <property type="project" value="UniProtKB-EC"/>
</dbReference>